<dbReference type="PANTHER" id="PTHR48068">
    <property type="entry name" value="TAF9 RNA POLYMERASE II, TATA BOX-BINDING PROTEIN (TBP)-ASSOCIATED FACTOR"/>
    <property type="match status" value="1"/>
</dbReference>
<dbReference type="InterPro" id="IPR051431">
    <property type="entry name" value="TFIID_subunit_9"/>
</dbReference>
<organism evidence="7 8">
    <name type="scientific">Acaulospora morrowiae</name>
    <dbReference type="NCBI Taxonomy" id="94023"/>
    <lineage>
        <taxon>Eukaryota</taxon>
        <taxon>Fungi</taxon>
        <taxon>Fungi incertae sedis</taxon>
        <taxon>Mucoromycota</taxon>
        <taxon>Glomeromycotina</taxon>
        <taxon>Glomeromycetes</taxon>
        <taxon>Diversisporales</taxon>
        <taxon>Acaulosporaceae</taxon>
        <taxon>Acaulospora</taxon>
    </lineage>
</organism>
<gene>
    <name evidence="7" type="ORF">AMORRO_LOCUS2818</name>
</gene>
<keyword evidence="4" id="KW-0804">Transcription</keyword>
<keyword evidence="5" id="KW-0539">Nucleus</keyword>
<dbReference type="GO" id="GO:0051123">
    <property type="term" value="P:RNA polymerase II preinitiation complex assembly"/>
    <property type="evidence" value="ECO:0007669"/>
    <property type="project" value="TreeGrafter"/>
</dbReference>
<dbReference type="GO" id="GO:0016251">
    <property type="term" value="F:RNA polymerase II general transcription initiation factor activity"/>
    <property type="evidence" value="ECO:0007669"/>
    <property type="project" value="TreeGrafter"/>
</dbReference>
<protein>
    <submittedName>
        <fullName evidence="7">10379_t:CDS:1</fullName>
    </submittedName>
</protein>
<dbReference type="SUPFAM" id="SSF47113">
    <property type="entry name" value="Histone-fold"/>
    <property type="match status" value="1"/>
</dbReference>
<dbReference type="Pfam" id="PF02291">
    <property type="entry name" value="TFIID-31kDa"/>
    <property type="match status" value="1"/>
</dbReference>
<reference evidence="7" key="1">
    <citation type="submission" date="2021-06" db="EMBL/GenBank/DDBJ databases">
        <authorList>
            <person name="Kallberg Y."/>
            <person name="Tangrot J."/>
            <person name="Rosling A."/>
        </authorList>
    </citation>
    <scope>NUCLEOTIDE SEQUENCE</scope>
    <source>
        <strain evidence="7">CL551</strain>
    </source>
</reference>
<evidence type="ECO:0000256" key="6">
    <source>
        <dbReference type="SAM" id="MobiDB-lite"/>
    </source>
</evidence>
<keyword evidence="8" id="KW-1185">Reference proteome</keyword>
<evidence type="ECO:0000313" key="7">
    <source>
        <dbReference type="EMBL" id="CAG8491932.1"/>
    </source>
</evidence>
<evidence type="ECO:0000256" key="2">
    <source>
        <dbReference type="ARBA" id="ARBA00007646"/>
    </source>
</evidence>
<dbReference type="PANTHER" id="PTHR48068:SF4">
    <property type="entry name" value="TATA-BOX BINDING PROTEIN ASSOCIATED FACTOR 9"/>
    <property type="match status" value="1"/>
</dbReference>
<accession>A0A9N8ZEI2</accession>
<evidence type="ECO:0000256" key="4">
    <source>
        <dbReference type="ARBA" id="ARBA00023163"/>
    </source>
</evidence>
<dbReference type="EMBL" id="CAJVPV010001270">
    <property type="protein sequence ID" value="CAG8491932.1"/>
    <property type="molecule type" value="Genomic_DNA"/>
</dbReference>
<comment type="caution">
    <text evidence="7">The sequence shown here is derived from an EMBL/GenBank/DDBJ whole genome shotgun (WGS) entry which is preliminary data.</text>
</comment>
<evidence type="ECO:0000256" key="3">
    <source>
        <dbReference type="ARBA" id="ARBA00023015"/>
    </source>
</evidence>
<feature type="compositionally biased region" description="Polar residues" evidence="6">
    <location>
        <begin position="185"/>
        <end position="194"/>
    </location>
</feature>
<dbReference type="InterPro" id="IPR003162">
    <property type="entry name" value="TFIID-31"/>
</dbReference>
<dbReference type="GO" id="GO:0005669">
    <property type="term" value="C:transcription factor TFIID complex"/>
    <property type="evidence" value="ECO:0007669"/>
    <property type="project" value="TreeGrafter"/>
</dbReference>
<name>A0A9N8ZEI2_9GLOM</name>
<dbReference type="CDD" id="cd07979">
    <property type="entry name" value="HFD_TAF9"/>
    <property type="match status" value="1"/>
</dbReference>
<sequence length="227" mass="25666">MTSQPSGNSQMSSQRDKVPRDAKVMELILRSAGVEDFEPKVVQQLLEFAHRYTIDVIQDASAYAEHTGKNEIDIEDVKLAIQGRINHSFVAPPRQEFLVQLAREQNKEPLPSVPLKYGLRLPPEKYCLTALNFQLVPEQPLSLSSQRYMEEDPTLSLKVEEPQQIVSSETDDAMTGIQHNDIDVGTTTKNNLSSDEMDYDMPDTSDPTSLEKGSYKRPAEDDEYDDF</sequence>
<dbReference type="Proteomes" id="UP000789342">
    <property type="component" value="Unassembled WGS sequence"/>
</dbReference>
<dbReference type="GO" id="GO:0000124">
    <property type="term" value="C:SAGA complex"/>
    <property type="evidence" value="ECO:0007669"/>
    <property type="project" value="TreeGrafter"/>
</dbReference>
<comment type="subcellular location">
    <subcellularLocation>
        <location evidence="1">Nucleus</location>
    </subcellularLocation>
</comment>
<dbReference type="InterPro" id="IPR009072">
    <property type="entry name" value="Histone-fold"/>
</dbReference>
<dbReference type="AlphaFoldDB" id="A0A9N8ZEI2"/>
<evidence type="ECO:0000313" key="8">
    <source>
        <dbReference type="Proteomes" id="UP000789342"/>
    </source>
</evidence>
<evidence type="ECO:0000256" key="1">
    <source>
        <dbReference type="ARBA" id="ARBA00004123"/>
    </source>
</evidence>
<dbReference type="GO" id="GO:0046982">
    <property type="term" value="F:protein heterodimerization activity"/>
    <property type="evidence" value="ECO:0007669"/>
    <property type="project" value="InterPro"/>
</dbReference>
<dbReference type="Gene3D" id="1.10.20.10">
    <property type="entry name" value="Histone, subunit A"/>
    <property type="match status" value="1"/>
</dbReference>
<comment type="similarity">
    <text evidence="2">Belongs to the TAF9 family.</text>
</comment>
<feature type="region of interest" description="Disordered" evidence="6">
    <location>
        <begin position="161"/>
        <end position="227"/>
    </location>
</feature>
<dbReference type="GO" id="GO:0003713">
    <property type="term" value="F:transcription coactivator activity"/>
    <property type="evidence" value="ECO:0007669"/>
    <property type="project" value="TreeGrafter"/>
</dbReference>
<evidence type="ECO:0000256" key="5">
    <source>
        <dbReference type="ARBA" id="ARBA00023242"/>
    </source>
</evidence>
<keyword evidence="3" id="KW-0805">Transcription regulation</keyword>
<dbReference type="OrthoDB" id="341924at2759"/>
<proteinExistence type="inferred from homology"/>